<dbReference type="Proteomes" id="UP000321436">
    <property type="component" value="Unassembled WGS sequence"/>
</dbReference>
<dbReference type="FunFam" id="1.10.3210.10:FF:000001">
    <property type="entry name" value="GTP pyrophosphokinase RelA"/>
    <property type="match status" value="1"/>
</dbReference>
<dbReference type="InterPro" id="IPR002912">
    <property type="entry name" value="ACT_dom"/>
</dbReference>
<dbReference type="InterPro" id="IPR033655">
    <property type="entry name" value="TGS_RelA/SpoT"/>
</dbReference>
<evidence type="ECO:0000259" key="2">
    <source>
        <dbReference type="PROSITE" id="PS51880"/>
    </source>
</evidence>
<feature type="domain" description="TGS" evidence="2">
    <location>
        <begin position="411"/>
        <end position="472"/>
    </location>
</feature>
<dbReference type="InterPro" id="IPR043519">
    <property type="entry name" value="NT_sf"/>
</dbReference>
<dbReference type="PANTHER" id="PTHR21262">
    <property type="entry name" value="GUANOSINE-3',5'-BIS DIPHOSPHATE 3'-PYROPHOSPHOHYDROLASE"/>
    <property type="match status" value="1"/>
</dbReference>
<dbReference type="Pfam" id="PF13291">
    <property type="entry name" value="ACT_4"/>
    <property type="match status" value="1"/>
</dbReference>
<protein>
    <submittedName>
        <fullName evidence="3">RelA/SpoT family protein</fullName>
    </submittedName>
</protein>
<dbReference type="CDD" id="cd01668">
    <property type="entry name" value="TGS_RSH"/>
    <property type="match status" value="1"/>
</dbReference>
<evidence type="ECO:0000313" key="3">
    <source>
        <dbReference type="EMBL" id="GEP95726.1"/>
    </source>
</evidence>
<dbReference type="SUPFAM" id="SSF109604">
    <property type="entry name" value="HD-domain/PDEase-like"/>
    <property type="match status" value="1"/>
</dbReference>
<dbReference type="GO" id="GO:0005886">
    <property type="term" value="C:plasma membrane"/>
    <property type="evidence" value="ECO:0007669"/>
    <property type="project" value="TreeGrafter"/>
</dbReference>
<dbReference type="InterPro" id="IPR003607">
    <property type="entry name" value="HD/PDEase_dom"/>
</dbReference>
<comment type="caution">
    <text evidence="3">The sequence shown here is derived from an EMBL/GenBank/DDBJ whole genome shotgun (WGS) entry which is preliminary data.</text>
</comment>
<dbReference type="AlphaFoldDB" id="A0A512RJ37"/>
<dbReference type="SMART" id="SM00471">
    <property type="entry name" value="HDc"/>
    <property type="match status" value="1"/>
</dbReference>
<organism evidence="3 4">
    <name type="scientific">Chitinophaga cymbidii</name>
    <dbReference type="NCBI Taxonomy" id="1096750"/>
    <lineage>
        <taxon>Bacteria</taxon>
        <taxon>Pseudomonadati</taxon>
        <taxon>Bacteroidota</taxon>
        <taxon>Chitinophagia</taxon>
        <taxon>Chitinophagales</taxon>
        <taxon>Chitinophagaceae</taxon>
        <taxon>Chitinophaga</taxon>
    </lineage>
</organism>
<comment type="function">
    <text evidence="1">In eubacteria ppGpp (guanosine 3'-diphosphate 5'-diphosphate) is a mediator of the stringent response that coordinates a variety of cellular activities in response to changes in nutritional abundance.</text>
</comment>
<keyword evidence="4" id="KW-1185">Reference proteome</keyword>
<dbReference type="SUPFAM" id="SSF81301">
    <property type="entry name" value="Nucleotidyltransferase"/>
    <property type="match status" value="1"/>
</dbReference>
<dbReference type="CDD" id="cd05399">
    <property type="entry name" value="NT_Rel-Spo_like"/>
    <property type="match status" value="1"/>
</dbReference>
<evidence type="ECO:0000256" key="1">
    <source>
        <dbReference type="RuleBase" id="RU003847"/>
    </source>
</evidence>
<dbReference type="InterPro" id="IPR045865">
    <property type="entry name" value="ACT-like_dom_sf"/>
</dbReference>
<accession>A0A512RJ37</accession>
<dbReference type="CDD" id="cd00077">
    <property type="entry name" value="HDc"/>
    <property type="match status" value="1"/>
</dbReference>
<dbReference type="PANTHER" id="PTHR21262:SF31">
    <property type="entry name" value="GTP PYROPHOSPHOKINASE"/>
    <property type="match status" value="1"/>
</dbReference>
<dbReference type="Pfam" id="PF02824">
    <property type="entry name" value="TGS"/>
    <property type="match status" value="1"/>
</dbReference>
<dbReference type="Gene3D" id="3.30.460.10">
    <property type="entry name" value="Beta Polymerase, domain 2"/>
    <property type="match status" value="1"/>
</dbReference>
<dbReference type="GO" id="GO:0015969">
    <property type="term" value="P:guanosine tetraphosphate metabolic process"/>
    <property type="evidence" value="ECO:0007669"/>
    <property type="project" value="InterPro"/>
</dbReference>
<dbReference type="SUPFAM" id="SSF81271">
    <property type="entry name" value="TGS-like"/>
    <property type="match status" value="1"/>
</dbReference>
<dbReference type="Gene3D" id="3.10.20.30">
    <property type="match status" value="1"/>
</dbReference>
<dbReference type="InterPro" id="IPR012675">
    <property type="entry name" value="Beta-grasp_dom_sf"/>
</dbReference>
<dbReference type="InterPro" id="IPR007685">
    <property type="entry name" value="RelA_SpoT"/>
</dbReference>
<dbReference type="EMBL" id="BKAU01000001">
    <property type="protein sequence ID" value="GEP95726.1"/>
    <property type="molecule type" value="Genomic_DNA"/>
</dbReference>
<dbReference type="Pfam" id="PF04607">
    <property type="entry name" value="RelA_SpoT"/>
    <property type="match status" value="1"/>
</dbReference>
<dbReference type="InterPro" id="IPR004095">
    <property type="entry name" value="TGS"/>
</dbReference>
<dbReference type="Gene3D" id="3.30.70.260">
    <property type="match status" value="1"/>
</dbReference>
<dbReference type="RefSeq" id="WP_146860221.1">
    <property type="nucleotide sequence ID" value="NZ_BKAU01000001.1"/>
</dbReference>
<sequence>METVTVQKYNLDEEQEKKEIVRHYRALLRALKPRLKKGDRELVRTAFEMAADAHKDMRRKSGEPYILHPLAVAQITVEEIGLGVRSAICALLHDTVEDTEVTLEDVEREFGTEIANIVNGLTKISNVIDSNTSTTQAENFKKILLTLADDPRVILIKLADRLHNMRTLDSMSREKQLKIASETVFIYAPLAHRLGLYIIKSELEDLAMKYTEQDKYREIAKRLKETKRERTRYINEFIKPIKEVLQEEGYNFEIYGRPKSIHSIWNKIKTKGVQFEEVYDLFAIRIILDTAVEKEKADCWKVYSIITDFYHPSPERTRDWLSNPKSNGYEALHVTVMGPNGKWVEVQIRSKRMNDYAEKGVAAHWRYKEGNQTVQESKFDQWFTQIREILNSPDSNTLDFLADFKSNLFTEEIYVYTPKGDLKILPVNSTALDFAYSIHSAVGNKCIGAKVNYKLVPLSHKLRSGDQVEIITSNKQKPSEDWLNFVLTAKAKSKIKDALKEEKRKVAMDGKELLERKLDHIKASASQYNINELVQFYKQPSPLDLYYQIAVKNIDLKELKQFHVLGDKLEPPKPVKVHEPQPEEHHKQVSKKDAELIIFGESSDKIAYKLANCCRPIPGDDVFGFVTASEGLKIHRTNCPNAAQLLAHYGHRVVKTKWVKNREISFLTGLRIVGMDDVGVIHKITNIISGELKINIAGLTIESKEGLFEGLIKVFVHDKDELDELVDRLKGLEGIQSINRLED</sequence>
<dbReference type="Pfam" id="PF13328">
    <property type="entry name" value="HD_4"/>
    <property type="match status" value="1"/>
</dbReference>
<dbReference type="InterPro" id="IPR012676">
    <property type="entry name" value="TGS-like"/>
</dbReference>
<comment type="similarity">
    <text evidence="1">Belongs to the relA/spoT family.</text>
</comment>
<dbReference type="SUPFAM" id="SSF55021">
    <property type="entry name" value="ACT-like"/>
    <property type="match status" value="1"/>
</dbReference>
<proteinExistence type="inferred from homology"/>
<reference evidence="3 4" key="1">
    <citation type="submission" date="2019-07" db="EMBL/GenBank/DDBJ databases">
        <title>Whole genome shotgun sequence of Chitinophaga cymbidii NBRC 109752.</title>
        <authorList>
            <person name="Hosoyama A."/>
            <person name="Uohara A."/>
            <person name="Ohji S."/>
            <person name="Ichikawa N."/>
        </authorList>
    </citation>
    <scope>NUCLEOTIDE SEQUENCE [LARGE SCALE GENOMIC DNA]</scope>
    <source>
        <strain evidence="3 4">NBRC 109752</strain>
    </source>
</reference>
<evidence type="ECO:0000313" key="4">
    <source>
        <dbReference type="Proteomes" id="UP000321436"/>
    </source>
</evidence>
<dbReference type="PROSITE" id="PS51880">
    <property type="entry name" value="TGS"/>
    <property type="match status" value="1"/>
</dbReference>
<dbReference type="SMART" id="SM00954">
    <property type="entry name" value="RelA_SpoT"/>
    <property type="match status" value="1"/>
</dbReference>
<dbReference type="FunFam" id="3.10.20.30:FF:000002">
    <property type="entry name" value="GTP pyrophosphokinase (RelA/SpoT)"/>
    <property type="match status" value="1"/>
</dbReference>
<gene>
    <name evidence="3" type="primary">relA</name>
    <name evidence="3" type="ORF">CCY01nite_19860</name>
</gene>
<dbReference type="InterPro" id="IPR004811">
    <property type="entry name" value="RelA/Spo_fam"/>
</dbReference>
<dbReference type="NCBIfam" id="TIGR00691">
    <property type="entry name" value="spoT_relA"/>
    <property type="match status" value="1"/>
</dbReference>
<dbReference type="OrthoDB" id="9805041at2"/>
<name>A0A512RJ37_9BACT</name>
<dbReference type="Gene3D" id="1.10.3210.10">
    <property type="entry name" value="Hypothetical protein af1432"/>
    <property type="match status" value="1"/>
</dbReference>